<keyword evidence="3" id="KW-0547">Nucleotide-binding</keyword>
<dbReference type="CDD" id="cd00009">
    <property type="entry name" value="AAA"/>
    <property type="match status" value="1"/>
</dbReference>
<proteinExistence type="predicted"/>
<gene>
    <name evidence="3" type="ORF">LKD71_08000</name>
</gene>
<dbReference type="Pfam" id="PF01695">
    <property type="entry name" value="IstB_IS21"/>
    <property type="match status" value="1"/>
</dbReference>
<evidence type="ECO:0000313" key="3">
    <source>
        <dbReference type="EMBL" id="MCC2189745.1"/>
    </source>
</evidence>
<evidence type="ECO:0000256" key="1">
    <source>
        <dbReference type="SAM" id="Coils"/>
    </source>
</evidence>
<dbReference type="PANTHER" id="PTHR30050:SF4">
    <property type="entry name" value="ATP-BINDING PROTEIN RV3427C IN INSERTION SEQUENCE-RELATED"/>
    <property type="match status" value="1"/>
</dbReference>
<feature type="coiled-coil region" evidence="1">
    <location>
        <begin position="16"/>
        <end position="86"/>
    </location>
</feature>
<evidence type="ECO:0000313" key="4">
    <source>
        <dbReference type="Proteomes" id="UP001197875"/>
    </source>
</evidence>
<dbReference type="NCBIfam" id="NF005304">
    <property type="entry name" value="PRK06835.1"/>
    <property type="match status" value="1"/>
</dbReference>
<reference evidence="3 4" key="1">
    <citation type="submission" date="2021-10" db="EMBL/GenBank/DDBJ databases">
        <title>Anaerobic single-cell dispensing facilitates the cultivation of human gut bacteria.</title>
        <authorList>
            <person name="Afrizal A."/>
        </authorList>
    </citation>
    <scope>NUCLEOTIDE SEQUENCE [LARGE SCALE GENOMIC DNA]</scope>
    <source>
        <strain evidence="3 4">CLA-AA-H277</strain>
    </source>
</reference>
<dbReference type="RefSeq" id="WP_227615022.1">
    <property type="nucleotide sequence ID" value="NZ_JAJEPR010000010.1"/>
</dbReference>
<dbReference type="GO" id="GO:0005524">
    <property type="term" value="F:ATP binding"/>
    <property type="evidence" value="ECO:0007669"/>
    <property type="project" value="UniProtKB-KW"/>
</dbReference>
<sequence>MALKNTQYDEIMREYYRKQTEDRHEQEERIRRATEALPELAAIDHEIASLSVSSARKALEGDETALSHLREDIKALSEKKTELLTSHGYPADYLEMHYHCPDCQDTGYIGQEKCHCFRQAVIDLLYTQSNIRDILEEENFDHFSFRYYSDTSVSPTTGLSSLVTMKKLVAESMDFIRNFDTDFQNFFFYGDTGVGKTFLSHCIARELLKTAHSVIYFSAFELFDLLGRTTFQRGETEEEMKNMHAYIFDCDLLIIDDLGTELTNSFISTQLFLCINERLARRKSTIISTNLGLNVFRDTYSERVFSRITSSYKMRKFFGDDIRILKKLKNPGSLS</sequence>
<keyword evidence="4" id="KW-1185">Reference proteome</keyword>
<keyword evidence="3" id="KW-0067">ATP-binding</keyword>
<dbReference type="InterPro" id="IPR002611">
    <property type="entry name" value="IstB_ATP-bd"/>
</dbReference>
<organism evidence="3 4">
    <name type="scientific">Fusicatenibacter faecihominis</name>
    <dbReference type="NCBI Taxonomy" id="2881276"/>
    <lineage>
        <taxon>Bacteria</taxon>
        <taxon>Bacillati</taxon>
        <taxon>Bacillota</taxon>
        <taxon>Clostridia</taxon>
        <taxon>Lachnospirales</taxon>
        <taxon>Lachnospiraceae</taxon>
        <taxon>Fusicatenibacter</taxon>
    </lineage>
</organism>
<dbReference type="EMBL" id="JAJEPR010000010">
    <property type="protein sequence ID" value="MCC2189745.1"/>
    <property type="molecule type" value="Genomic_DNA"/>
</dbReference>
<dbReference type="Proteomes" id="UP001197875">
    <property type="component" value="Unassembled WGS sequence"/>
</dbReference>
<evidence type="ECO:0000259" key="2">
    <source>
        <dbReference type="SMART" id="SM00382"/>
    </source>
</evidence>
<dbReference type="Gene3D" id="3.40.50.300">
    <property type="entry name" value="P-loop containing nucleotide triphosphate hydrolases"/>
    <property type="match status" value="1"/>
</dbReference>
<dbReference type="InterPro" id="IPR027417">
    <property type="entry name" value="P-loop_NTPase"/>
</dbReference>
<dbReference type="InterPro" id="IPR003593">
    <property type="entry name" value="AAA+_ATPase"/>
</dbReference>
<dbReference type="AlphaFoldDB" id="A0AAE3DSQ9"/>
<name>A0AAE3DSQ9_9FIRM</name>
<dbReference type="SUPFAM" id="SSF52540">
    <property type="entry name" value="P-loop containing nucleoside triphosphate hydrolases"/>
    <property type="match status" value="1"/>
</dbReference>
<dbReference type="PANTHER" id="PTHR30050">
    <property type="entry name" value="CHROMOSOMAL REPLICATION INITIATOR PROTEIN DNAA"/>
    <property type="match status" value="1"/>
</dbReference>
<comment type="caution">
    <text evidence="3">The sequence shown here is derived from an EMBL/GenBank/DDBJ whole genome shotgun (WGS) entry which is preliminary data.</text>
</comment>
<protein>
    <submittedName>
        <fullName evidence="3">ATP-binding protein</fullName>
    </submittedName>
</protein>
<accession>A0AAE3DSQ9</accession>
<feature type="domain" description="AAA+ ATPase" evidence="2">
    <location>
        <begin position="182"/>
        <end position="309"/>
    </location>
</feature>
<keyword evidence="1" id="KW-0175">Coiled coil</keyword>
<dbReference type="SMART" id="SM00382">
    <property type="entry name" value="AAA"/>
    <property type="match status" value="1"/>
</dbReference>
<dbReference type="GO" id="GO:0006260">
    <property type="term" value="P:DNA replication"/>
    <property type="evidence" value="ECO:0007669"/>
    <property type="project" value="TreeGrafter"/>
</dbReference>